<keyword evidence="1" id="KW-0472">Membrane</keyword>
<name>A0A9W9B1P3_9AGAR</name>
<reference evidence="2" key="1">
    <citation type="submission" date="2022-08" db="EMBL/GenBank/DDBJ databases">
        <authorList>
            <consortium name="DOE Joint Genome Institute"/>
            <person name="Min B."/>
            <person name="Riley R."/>
            <person name="Sierra-Patev S."/>
            <person name="Naranjo-Ortiz M."/>
            <person name="Looney B."/>
            <person name="Konkel Z."/>
            <person name="Slot J.C."/>
            <person name="Sakamoto Y."/>
            <person name="Steenwyk J.L."/>
            <person name="Rokas A."/>
            <person name="Carro J."/>
            <person name="Camarero S."/>
            <person name="Ferreira P."/>
            <person name="Molpeceres G."/>
            <person name="Ruiz-Duenas F.J."/>
            <person name="Serrano A."/>
            <person name="Henrissat B."/>
            <person name="Drula E."/>
            <person name="Hughes K.W."/>
            <person name="Mata J.L."/>
            <person name="Ishikawa N.K."/>
            <person name="Vargas-Isla R."/>
            <person name="Ushijima S."/>
            <person name="Smith C.A."/>
            <person name="Ahrendt S."/>
            <person name="Andreopoulos W."/>
            <person name="He G."/>
            <person name="Labutti K."/>
            <person name="Lipzen A."/>
            <person name="Ng V."/>
            <person name="Sandor L."/>
            <person name="Barry K."/>
            <person name="Martinez A.T."/>
            <person name="Xiao Y."/>
            <person name="Gibbons J.G."/>
            <person name="Terashima K."/>
            <person name="Hibbett D.S."/>
            <person name="Grigoriev I.V."/>
        </authorList>
    </citation>
    <scope>NUCLEOTIDE SEQUENCE</scope>
    <source>
        <strain evidence="2">Sp2 HRB7682 ss15</strain>
    </source>
</reference>
<protein>
    <submittedName>
        <fullName evidence="2">Uncharacterized protein</fullName>
    </submittedName>
</protein>
<keyword evidence="1" id="KW-1133">Transmembrane helix</keyword>
<comment type="caution">
    <text evidence="2">The sequence shown here is derived from an EMBL/GenBank/DDBJ whole genome shotgun (WGS) entry which is preliminary data.</text>
</comment>
<evidence type="ECO:0000256" key="1">
    <source>
        <dbReference type="SAM" id="Phobius"/>
    </source>
</evidence>
<keyword evidence="1" id="KW-0812">Transmembrane</keyword>
<organism evidence="2 3">
    <name type="scientific">Lentinula lateritia</name>
    <dbReference type="NCBI Taxonomy" id="40482"/>
    <lineage>
        <taxon>Eukaryota</taxon>
        <taxon>Fungi</taxon>
        <taxon>Dikarya</taxon>
        <taxon>Basidiomycota</taxon>
        <taxon>Agaricomycotina</taxon>
        <taxon>Agaricomycetes</taxon>
        <taxon>Agaricomycetidae</taxon>
        <taxon>Agaricales</taxon>
        <taxon>Marasmiineae</taxon>
        <taxon>Omphalotaceae</taxon>
        <taxon>Lentinula</taxon>
    </lineage>
</organism>
<reference evidence="2" key="2">
    <citation type="journal article" date="2023" name="Proc. Natl. Acad. Sci. U.S.A.">
        <title>A global phylogenomic analysis of the shiitake genus Lentinula.</title>
        <authorList>
            <person name="Sierra-Patev S."/>
            <person name="Min B."/>
            <person name="Naranjo-Ortiz M."/>
            <person name="Looney B."/>
            <person name="Konkel Z."/>
            <person name="Slot J.C."/>
            <person name="Sakamoto Y."/>
            <person name="Steenwyk J.L."/>
            <person name="Rokas A."/>
            <person name="Carro J."/>
            <person name="Camarero S."/>
            <person name="Ferreira P."/>
            <person name="Molpeceres G."/>
            <person name="Ruiz-Duenas F.J."/>
            <person name="Serrano A."/>
            <person name="Henrissat B."/>
            <person name="Drula E."/>
            <person name="Hughes K.W."/>
            <person name="Mata J.L."/>
            <person name="Ishikawa N.K."/>
            <person name="Vargas-Isla R."/>
            <person name="Ushijima S."/>
            <person name="Smith C.A."/>
            <person name="Donoghue J."/>
            <person name="Ahrendt S."/>
            <person name="Andreopoulos W."/>
            <person name="He G."/>
            <person name="LaButti K."/>
            <person name="Lipzen A."/>
            <person name="Ng V."/>
            <person name="Riley R."/>
            <person name="Sandor L."/>
            <person name="Barry K."/>
            <person name="Martinez A.T."/>
            <person name="Xiao Y."/>
            <person name="Gibbons J.G."/>
            <person name="Terashima K."/>
            <person name="Grigoriev I.V."/>
            <person name="Hibbett D."/>
        </authorList>
    </citation>
    <scope>NUCLEOTIDE SEQUENCE</scope>
    <source>
        <strain evidence="2">Sp2 HRB7682 ss15</strain>
    </source>
</reference>
<accession>A0A9W9B1P3</accession>
<sequence length="66" mass="7778">MHARYSCYSTVYTAVLIIEVSASPFRAVHGVSISLFFALRPYVSLCISWQRRRMSYICVWENRKQE</sequence>
<dbReference type="AlphaFoldDB" id="A0A9W9B1P3"/>
<proteinExistence type="predicted"/>
<gene>
    <name evidence="2" type="ORF">C8J55DRAFT_495305</name>
</gene>
<dbReference type="EMBL" id="JANVFS010000001">
    <property type="protein sequence ID" value="KAJ4495931.1"/>
    <property type="molecule type" value="Genomic_DNA"/>
</dbReference>
<feature type="transmembrane region" description="Helical" evidence="1">
    <location>
        <begin position="27"/>
        <end position="47"/>
    </location>
</feature>
<dbReference type="Proteomes" id="UP001150238">
    <property type="component" value="Unassembled WGS sequence"/>
</dbReference>
<evidence type="ECO:0000313" key="2">
    <source>
        <dbReference type="EMBL" id="KAJ4495931.1"/>
    </source>
</evidence>
<evidence type="ECO:0000313" key="3">
    <source>
        <dbReference type="Proteomes" id="UP001150238"/>
    </source>
</evidence>